<evidence type="ECO:0000256" key="1">
    <source>
        <dbReference type="SAM" id="MobiDB-lite"/>
    </source>
</evidence>
<organism evidence="2">
    <name type="scientific">Ananas comosus var. bracteatus</name>
    <name type="common">red pineapple</name>
    <dbReference type="NCBI Taxonomy" id="296719"/>
    <lineage>
        <taxon>Eukaryota</taxon>
        <taxon>Viridiplantae</taxon>
        <taxon>Streptophyta</taxon>
        <taxon>Embryophyta</taxon>
        <taxon>Tracheophyta</taxon>
        <taxon>Spermatophyta</taxon>
        <taxon>Magnoliopsida</taxon>
        <taxon>Liliopsida</taxon>
        <taxon>Poales</taxon>
        <taxon>Bromeliaceae</taxon>
        <taxon>Bromelioideae</taxon>
        <taxon>Ananas</taxon>
    </lineage>
</organism>
<sequence>MDEFPDLLARDFGLRPQGKSAPMASSKASSAAASPWNRSGSGRAAAPVGDPNLGGGGGGGGDVFDSIFDAAPREARSRSSSSLPVFDKPSTTTTSSTGFPA</sequence>
<accession>A0A6V7PGC9</accession>
<feature type="compositionally biased region" description="Low complexity" evidence="1">
    <location>
        <begin position="90"/>
        <end position="101"/>
    </location>
</feature>
<dbReference type="AlphaFoldDB" id="A0A6V7PGC9"/>
<reference evidence="2" key="1">
    <citation type="submission" date="2020-07" db="EMBL/GenBank/DDBJ databases">
        <authorList>
            <person name="Lin J."/>
        </authorList>
    </citation>
    <scope>NUCLEOTIDE SEQUENCE</scope>
</reference>
<evidence type="ECO:0008006" key="3">
    <source>
        <dbReference type="Google" id="ProtNLM"/>
    </source>
</evidence>
<feature type="region of interest" description="Disordered" evidence="1">
    <location>
        <begin position="1"/>
        <end position="101"/>
    </location>
</feature>
<gene>
    <name evidence="2" type="ORF">CB5_LOCUS13143</name>
</gene>
<dbReference type="EMBL" id="LR862130">
    <property type="protein sequence ID" value="CAD1829932.1"/>
    <property type="molecule type" value="Genomic_DNA"/>
</dbReference>
<feature type="compositionally biased region" description="Low complexity" evidence="1">
    <location>
        <begin position="19"/>
        <end position="35"/>
    </location>
</feature>
<name>A0A6V7PGC9_ANACO</name>
<evidence type="ECO:0000313" key="2">
    <source>
        <dbReference type="EMBL" id="CAD1829932.1"/>
    </source>
</evidence>
<proteinExistence type="predicted"/>
<feature type="compositionally biased region" description="Gly residues" evidence="1">
    <location>
        <begin position="52"/>
        <end position="62"/>
    </location>
</feature>
<protein>
    <recommendedName>
        <fullName evidence="3">Auxilin-related protein 2-like</fullName>
    </recommendedName>
</protein>